<dbReference type="AlphaFoldDB" id="A0A6P8EFF6"/>
<protein>
    <submittedName>
        <fullName evidence="6">Probable RNA-binding protein ARP1 isoform X1</fullName>
    </submittedName>
</protein>
<dbReference type="RefSeq" id="XP_031405525.1">
    <property type="nucleotide sequence ID" value="XM_031549665.1"/>
</dbReference>
<accession>A0A6P8EFF6</accession>
<reference evidence="5" key="1">
    <citation type="journal article" date="2020" name="Plant Biotechnol. J.">
        <title>The pomegranate (Punica granatum L.) draft genome dissects genetic divergence between soft- and hard-seeded cultivars.</title>
        <authorList>
            <person name="Luo X."/>
            <person name="Li H."/>
            <person name="Wu Z."/>
            <person name="Yao W."/>
            <person name="Zhao P."/>
            <person name="Cao D."/>
            <person name="Yu H."/>
            <person name="Li K."/>
            <person name="Poudel K."/>
            <person name="Zhao D."/>
            <person name="Zhang F."/>
            <person name="Xia X."/>
            <person name="Chen L."/>
            <person name="Wang Q."/>
            <person name="Jing D."/>
            <person name="Cao S."/>
        </authorList>
    </citation>
    <scope>NUCLEOTIDE SEQUENCE [LARGE SCALE GENOMIC DNA]</scope>
    <source>
        <strain evidence="5">cv. Tunisia</strain>
    </source>
</reference>
<feature type="region of interest" description="Disordered" evidence="3">
    <location>
        <begin position="235"/>
        <end position="284"/>
    </location>
</feature>
<feature type="compositionally biased region" description="Polar residues" evidence="3">
    <location>
        <begin position="256"/>
        <end position="284"/>
    </location>
</feature>
<dbReference type="FunFam" id="3.30.70.330:FF:000388">
    <property type="entry name" value="RNA-binding protein 24-B isoform X1"/>
    <property type="match status" value="1"/>
</dbReference>
<evidence type="ECO:0000256" key="2">
    <source>
        <dbReference type="PROSITE-ProRule" id="PRU00176"/>
    </source>
</evidence>
<feature type="compositionally biased region" description="Low complexity" evidence="3">
    <location>
        <begin position="106"/>
        <end position="117"/>
    </location>
</feature>
<keyword evidence="1 2" id="KW-0694">RNA-binding</keyword>
<dbReference type="InterPro" id="IPR000504">
    <property type="entry name" value="RRM_dom"/>
</dbReference>
<name>A0A6P8EFF6_PUNGR</name>
<evidence type="ECO:0000313" key="5">
    <source>
        <dbReference type="Proteomes" id="UP000515151"/>
    </source>
</evidence>
<dbReference type="OrthoDB" id="439808at2759"/>
<gene>
    <name evidence="6" type="primary">LOC116214249</name>
</gene>
<dbReference type="GO" id="GO:0003723">
    <property type="term" value="F:RNA binding"/>
    <property type="evidence" value="ECO:0007669"/>
    <property type="project" value="UniProtKB-UniRule"/>
</dbReference>
<evidence type="ECO:0000313" key="6">
    <source>
        <dbReference type="RefSeq" id="XP_031405525.1"/>
    </source>
</evidence>
<dbReference type="PANTHER" id="PTHR11176:SF23">
    <property type="entry name" value="RNA-BINDING (RRM_RBD_RNP MOTIFS) FAMILY PROTEIN"/>
    <property type="match status" value="1"/>
</dbReference>
<proteinExistence type="predicted"/>
<evidence type="ECO:0000259" key="4">
    <source>
        <dbReference type="PROSITE" id="PS50102"/>
    </source>
</evidence>
<feature type="domain" description="RRM" evidence="4">
    <location>
        <begin position="20"/>
        <end position="97"/>
    </location>
</feature>
<dbReference type="SUPFAM" id="SSF54928">
    <property type="entry name" value="RNA-binding domain, RBD"/>
    <property type="match status" value="1"/>
</dbReference>
<dbReference type="Gene3D" id="3.30.70.330">
    <property type="match status" value="1"/>
</dbReference>
<dbReference type="SMART" id="SM00360">
    <property type="entry name" value="RRM"/>
    <property type="match status" value="1"/>
</dbReference>
<dbReference type="InterPro" id="IPR012677">
    <property type="entry name" value="Nucleotide-bd_a/b_plait_sf"/>
</dbReference>
<dbReference type="InterPro" id="IPR035979">
    <property type="entry name" value="RBD_domain_sf"/>
</dbReference>
<dbReference type="Proteomes" id="UP000515151">
    <property type="component" value="Chromosome 1"/>
</dbReference>
<organism evidence="5 6">
    <name type="scientific">Punica granatum</name>
    <name type="common">Pomegranate</name>
    <dbReference type="NCBI Taxonomy" id="22663"/>
    <lineage>
        <taxon>Eukaryota</taxon>
        <taxon>Viridiplantae</taxon>
        <taxon>Streptophyta</taxon>
        <taxon>Embryophyta</taxon>
        <taxon>Tracheophyta</taxon>
        <taxon>Spermatophyta</taxon>
        <taxon>Magnoliopsida</taxon>
        <taxon>eudicotyledons</taxon>
        <taxon>Gunneridae</taxon>
        <taxon>Pentapetalae</taxon>
        <taxon>rosids</taxon>
        <taxon>malvids</taxon>
        <taxon>Myrtales</taxon>
        <taxon>Lythraceae</taxon>
        <taxon>Punica</taxon>
    </lineage>
</organism>
<dbReference type="CDD" id="cd12384">
    <property type="entry name" value="RRM_RBM24_RBM38_like"/>
    <property type="match status" value="1"/>
</dbReference>
<dbReference type="PANTHER" id="PTHR11176">
    <property type="entry name" value="BOULE-RELATED"/>
    <property type="match status" value="1"/>
</dbReference>
<evidence type="ECO:0000256" key="1">
    <source>
        <dbReference type="ARBA" id="ARBA00022884"/>
    </source>
</evidence>
<dbReference type="Pfam" id="PF00076">
    <property type="entry name" value="RRM_1"/>
    <property type="match status" value="1"/>
</dbReference>
<keyword evidence="5" id="KW-1185">Reference proteome</keyword>
<reference evidence="6" key="2">
    <citation type="submission" date="2025-08" db="UniProtKB">
        <authorList>
            <consortium name="RefSeq"/>
        </authorList>
    </citation>
    <scope>IDENTIFICATION</scope>
    <source>
        <tissue evidence="6">Leaf</tissue>
    </source>
</reference>
<evidence type="ECO:0000256" key="3">
    <source>
        <dbReference type="SAM" id="MobiDB-lite"/>
    </source>
</evidence>
<feature type="region of interest" description="Disordered" evidence="3">
    <location>
        <begin position="89"/>
        <end position="143"/>
    </location>
</feature>
<sequence>MMASYTPHNYRSQFGDTTLTKVFVGGLAWETPTVEMRRYFEQFGDILEAVIITDKATGKSKGYGFVTFRDPESARRACIERNPVIDGRKANCNIASQGRPRRSPPRGRSQGGSSPYQGGAGGSPAAPPYGGGPPQSLATTAPHPPAIMYPPYGYQTYAPDYGYPQQALYNPLQQPQYYHQQMYGPSPPSPSSPYYYGAYSLQGHSPRGTYPMHPAHRMPGPPYLYYPTPPAMEGAFSSYPTPLSPQPPLLRHPFSPSDSQRTPQPATSSETETGIATSEGPNNT</sequence>
<dbReference type="PROSITE" id="PS50102">
    <property type="entry name" value="RRM"/>
    <property type="match status" value="1"/>
</dbReference>
<dbReference type="GeneID" id="116214249"/>